<organism evidence="2 3">
    <name type="scientific">Flavisolibacter tropicus</name>
    <dbReference type="NCBI Taxonomy" id="1492898"/>
    <lineage>
        <taxon>Bacteria</taxon>
        <taxon>Pseudomonadati</taxon>
        <taxon>Bacteroidota</taxon>
        <taxon>Chitinophagia</taxon>
        <taxon>Chitinophagales</taxon>
        <taxon>Chitinophagaceae</taxon>
        <taxon>Flavisolibacter</taxon>
    </lineage>
</organism>
<evidence type="ECO:0000256" key="1">
    <source>
        <dbReference type="SAM" id="Phobius"/>
    </source>
</evidence>
<dbReference type="EMBL" id="CP011390">
    <property type="protein sequence ID" value="ANE52305.1"/>
    <property type="molecule type" value="Genomic_DNA"/>
</dbReference>
<dbReference type="KEGG" id="fla:SY85_19255"/>
<accession>A0A172TYY1</accession>
<reference evidence="2 3" key="2">
    <citation type="journal article" date="2016" name="Int. J. Syst. Evol. Microbiol.">
        <title>Flavisolibacter tropicus sp. nov., isolated from tropical soil.</title>
        <authorList>
            <person name="Lee J.J."/>
            <person name="Kang M.S."/>
            <person name="Kim G.S."/>
            <person name="Lee C.S."/>
            <person name="Lim S."/>
            <person name="Lee J."/>
            <person name="Roh S.H."/>
            <person name="Kang H."/>
            <person name="Ha J.M."/>
            <person name="Bae S."/>
            <person name="Jung H.Y."/>
            <person name="Kim M.K."/>
        </authorList>
    </citation>
    <scope>NUCLEOTIDE SEQUENCE [LARGE SCALE GENOMIC DNA]</scope>
    <source>
        <strain evidence="2 3">LCS9</strain>
    </source>
</reference>
<keyword evidence="1" id="KW-0472">Membrane</keyword>
<feature type="transmembrane region" description="Helical" evidence="1">
    <location>
        <begin position="41"/>
        <end position="60"/>
    </location>
</feature>
<keyword evidence="3" id="KW-1185">Reference proteome</keyword>
<proteinExistence type="predicted"/>
<evidence type="ECO:0000313" key="3">
    <source>
        <dbReference type="Proteomes" id="UP000077177"/>
    </source>
</evidence>
<keyword evidence="1" id="KW-0812">Transmembrane</keyword>
<reference evidence="3" key="1">
    <citation type="submission" date="2015-01" db="EMBL/GenBank/DDBJ databases">
        <title>Flavisolibacter sp./LCS9/ whole genome sequencing.</title>
        <authorList>
            <person name="Kim M.K."/>
            <person name="Srinivasan S."/>
            <person name="Lee J.-J."/>
        </authorList>
    </citation>
    <scope>NUCLEOTIDE SEQUENCE [LARGE SCALE GENOMIC DNA]</scope>
    <source>
        <strain evidence="3">LCS9</strain>
    </source>
</reference>
<dbReference type="STRING" id="1492898.SY85_19255"/>
<name>A0A172TYY1_9BACT</name>
<dbReference type="Proteomes" id="UP000077177">
    <property type="component" value="Chromosome"/>
</dbReference>
<keyword evidence="1" id="KW-1133">Transmembrane helix</keyword>
<gene>
    <name evidence="2" type="ORF">SY85_19255</name>
</gene>
<protein>
    <submittedName>
        <fullName evidence="2">Uncharacterized protein</fullName>
    </submittedName>
</protein>
<dbReference type="AlphaFoldDB" id="A0A172TYY1"/>
<evidence type="ECO:0000313" key="2">
    <source>
        <dbReference type="EMBL" id="ANE52305.1"/>
    </source>
</evidence>
<feature type="transmembrane region" description="Helical" evidence="1">
    <location>
        <begin position="12"/>
        <end position="29"/>
    </location>
</feature>
<sequence>MSEKTFLRTIGFLTLLIVGTNLVYVPYLIKTTSGGKQAPLTFIVKSFIVWLIVSGIVLGIHKLSERK</sequence>